<organism evidence="1 2">
    <name type="scientific">Plantactinospora endophytica</name>
    <dbReference type="NCBI Taxonomy" id="673535"/>
    <lineage>
        <taxon>Bacteria</taxon>
        <taxon>Bacillati</taxon>
        <taxon>Actinomycetota</taxon>
        <taxon>Actinomycetes</taxon>
        <taxon>Micromonosporales</taxon>
        <taxon>Micromonosporaceae</taxon>
        <taxon>Plantactinospora</taxon>
    </lineage>
</organism>
<evidence type="ECO:0000313" key="1">
    <source>
        <dbReference type="EMBL" id="GIG93019.1"/>
    </source>
</evidence>
<gene>
    <name evidence="1" type="ORF">Pen02_79550</name>
</gene>
<dbReference type="EMBL" id="BONW01000050">
    <property type="protein sequence ID" value="GIG93019.1"/>
    <property type="molecule type" value="Genomic_DNA"/>
</dbReference>
<protein>
    <submittedName>
        <fullName evidence="1">Uncharacterized protein</fullName>
    </submittedName>
</protein>
<evidence type="ECO:0000313" key="2">
    <source>
        <dbReference type="Proteomes" id="UP000646749"/>
    </source>
</evidence>
<proteinExistence type="predicted"/>
<comment type="caution">
    <text evidence="1">The sequence shown here is derived from an EMBL/GenBank/DDBJ whole genome shotgun (WGS) entry which is preliminary data.</text>
</comment>
<dbReference type="RefSeq" id="WP_203871335.1">
    <property type="nucleotide sequence ID" value="NZ_BONW01000050.1"/>
</dbReference>
<dbReference type="Proteomes" id="UP000646749">
    <property type="component" value="Unassembled WGS sequence"/>
</dbReference>
<reference evidence="1 2" key="1">
    <citation type="submission" date="2021-01" db="EMBL/GenBank/DDBJ databases">
        <title>Whole genome shotgun sequence of Plantactinospora endophytica NBRC 110450.</title>
        <authorList>
            <person name="Komaki H."/>
            <person name="Tamura T."/>
        </authorList>
    </citation>
    <scope>NUCLEOTIDE SEQUENCE [LARGE SCALE GENOMIC DNA]</scope>
    <source>
        <strain evidence="1 2">NBRC 110450</strain>
    </source>
</reference>
<sequence>MPSDPVCHPSPDGQREFHFCAHLSKVARLQSIREADRAARRALQIGNAAGIPVHWAHDDDTVTALIGQDDETWHIAFLMPVDTIDRLAAEAGDLLPDSDPPTPHPDQLEIFRIEALVGLGS</sequence>
<accession>A0ABQ4EED0</accession>
<keyword evidence="2" id="KW-1185">Reference proteome</keyword>
<name>A0ABQ4EED0_9ACTN</name>